<dbReference type="Gene3D" id="3.40.1260.10">
    <property type="entry name" value="DsrEFH-like"/>
    <property type="match status" value="1"/>
</dbReference>
<dbReference type="Gene3D" id="3.30.110.40">
    <property type="entry name" value="TusA-like domain"/>
    <property type="match status" value="1"/>
</dbReference>
<dbReference type="InterPro" id="IPR001455">
    <property type="entry name" value="TusA-like"/>
</dbReference>
<dbReference type="InterPro" id="IPR001763">
    <property type="entry name" value="Rhodanese-like_dom"/>
</dbReference>
<comment type="cofactor">
    <cofactor evidence="1">
        <name>FAD</name>
        <dbReference type="ChEBI" id="CHEBI:57692"/>
    </cofactor>
</comment>
<dbReference type="PANTHER" id="PTHR43429">
    <property type="entry name" value="PYRIDINE NUCLEOTIDE-DISULFIDE OXIDOREDUCTASE DOMAIN-CONTAINING"/>
    <property type="match status" value="1"/>
</dbReference>
<dbReference type="Proteomes" id="UP000249522">
    <property type="component" value="Unassembled WGS sequence"/>
</dbReference>
<gene>
    <name evidence="9" type="ORF">DNH61_09555</name>
</gene>
<accession>A0A2W1LNS3</accession>
<evidence type="ECO:0000256" key="6">
    <source>
        <dbReference type="ARBA" id="ARBA00023284"/>
    </source>
</evidence>
<evidence type="ECO:0000256" key="7">
    <source>
        <dbReference type="SAM" id="MobiDB-lite"/>
    </source>
</evidence>
<dbReference type="SUPFAM" id="SSF52821">
    <property type="entry name" value="Rhodanese/Cell cycle control phosphatase"/>
    <property type="match status" value="1"/>
</dbReference>
<evidence type="ECO:0000256" key="1">
    <source>
        <dbReference type="ARBA" id="ARBA00001974"/>
    </source>
</evidence>
<dbReference type="Pfam" id="PF13686">
    <property type="entry name" value="DrsE_2"/>
    <property type="match status" value="1"/>
</dbReference>
<keyword evidence="3" id="KW-0285">Flavoprotein</keyword>
<name>A0A2W1LNS3_9BACL</name>
<dbReference type="CDD" id="cd01524">
    <property type="entry name" value="RHOD_Pyr_redox"/>
    <property type="match status" value="1"/>
</dbReference>
<keyword evidence="4" id="KW-0274">FAD</keyword>
<dbReference type="InterPro" id="IPR023753">
    <property type="entry name" value="FAD/NAD-binding_dom"/>
</dbReference>
<dbReference type="InterPro" id="IPR032836">
    <property type="entry name" value="DsrE2-like"/>
</dbReference>
<dbReference type="OrthoDB" id="9802028at2"/>
<dbReference type="SUPFAM" id="SSF51905">
    <property type="entry name" value="FAD/NAD(P)-binding domain"/>
    <property type="match status" value="1"/>
</dbReference>
<dbReference type="PANTHER" id="PTHR43429:SF1">
    <property type="entry name" value="NAD(P)H SULFUR OXIDOREDUCTASE (COA-DEPENDENT)"/>
    <property type="match status" value="1"/>
</dbReference>
<dbReference type="RefSeq" id="WP_111146432.1">
    <property type="nucleotide sequence ID" value="NZ_QKRB01000042.1"/>
</dbReference>
<evidence type="ECO:0000313" key="9">
    <source>
        <dbReference type="EMBL" id="PZD96144.1"/>
    </source>
</evidence>
<dbReference type="InterPro" id="IPR050260">
    <property type="entry name" value="FAD-bd_OxRdtase"/>
</dbReference>
<protein>
    <submittedName>
        <fullName evidence="9">CoA-disulfide reductase</fullName>
    </submittedName>
</protein>
<organism evidence="9 10">
    <name type="scientific">Paenibacillus sambharensis</name>
    <dbReference type="NCBI Taxonomy" id="1803190"/>
    <lineage>
        <taxon>Bacteria</taxon>
        <taxon>Bacillati</taxon>
        <taxon>Bacillota</taxon>
        <taxon>Bacilli</taxon>
        <taxon>Bacillales</taxon>
        <taxon>Paenibacillaceae</taxon>
        <taxon>Paenibacillus</taxon>
    </lineage>
</organism>
<dbReference type="Gene3D" id="3.40.250.10">
    <property type="entry name" value="Rhodanese-like domain"/>
    <property type="match status" value="1"/>
</dbReference>
<dbReference type="InterPro" id="IPR016156">
    <property type="entry name" value="FAD/NAD-linked_Rdtase_dimer_sf"/>
</dbReference>
<dbReference type="PROSITE" id="PS01148">
    <property type="entry name" value="UPF0033"/>
    <property type="match status" value="1"/>
</dbReference>
<dbReference type="EMBL" id="QKRB01000042">
    <property type="protein sequence ID" value="PZD96144.1"/>
    <property type="molecule type" value="Genomic_DNA"/>
</dbReference>
<feature type="region of interest" description="Disordered" evidence="7">
    <location>
        <begin position="552"/>
        <end position="579"/>
    </location>
</feature>
<evidence type="ECO:0000256" key="4">
    <source>
        <dbReference type="ARBA" id="ARBA00022827"/>
    </source>
</evidence>
<keyword evidence="6" id="KW-0676">Redox-active center</keyword>
<dbReference type="Gene3D" id="3.50.50.60">
    <property type="entry name" value="FAD/NAD(P)-binding domain"/>
    <property type="match status" value="2"/>
</dbReference>
<comment type="caution">
    <text evidence="9">The sequence shown here is derived from an EMBL/GenBank/DDBJ whole genome shotgun (WGS) entry which is preliminary data.</text>
</comment>
<dbReference type="PRINTS" id="PR00368">
    <property type="entry name" value="FADPNR"/>
</dbReference>
<dbReference type="InterPro" id="IPR027396">
    <property type="entry name" value="DsrEFH-like"/>
</dbReference>
<dbReference type="Pfam" id="PF07992">
    <property type="entry name" value="Pyr_redox_2"/>
    <property type="match status" value="1"/>
</dbReference>
<dbReference type="Pfam" id="PF00581">
    <property type="entry name" value="Rhodanese"/>
    <property type="match status" value="1"/>
</dbReference>
<dbReference type="SUPFAM" id="SSF75169">
    <property type="entry name" value="DsrEFH-like"/>
    <property type="match status" value="1"/>
</dbReference>
<evidence type="ECO:0000256" key="2">
    <source>
        <dbReference type="ARBA" id="ARBA00009130"/>
    </source>
</evidence>
<dbReference type="Pfam" id="PF02852">
    <property type="entry name" value="Pyr_redox_dim"/>
    <property type="match status" value="1"/>
</dbReference>
<dbReference type="Pfam" id="PF01206">
    <property type="entry name" value="TusA"/>
    <property type="match status" value="1"/>
</dbReference>
<dbReference type="AlphaFoldDB" id="A0A2W1LNS3"/>
<sequence>MKSRRTIVIVGGVAGGASAAARLRRLSEEDEIIMFERGPHISFANCGLPYYIGETITDRDKLLLQTPKAMADRFRIQVNIHSEVTAINRDKKTVTVVNLGTGDRSEQAYDILILSPGAKPLIPDIPGIEEAGGRLFTLRNIPDTDRIKEYVDKHKPQHAAIIGGGFIGIEMAENLRERGVKVTVIERNDQLLTPLDIEMVKPIEQHLRDRGVEALLNESITSITDNGTKLVLQSGRQLDTDLILLAIGVEPESELAAAAGLETGIKGAIKVNRHMQTSDPSIYAVGDAIEVKERVNGTATTVPLAWGANRQGRLAADHINGLNAAYEGAWGTAIIKVFDLTAAVTGSNEKLLHRLGVSYQALHIHPASHAGYYPGASPIAMKVLFDPASGRILGAQAVGMNGVDKRIDVIATAMRGGLLVQDLADLELSYAPPFSSAKDPVNMAGYAASNILSGLVSTMQWHEADDFVRSGGLLIDVRDAAERDFGYIPGSVNIPLNLLRDKLQELPRDREIAVSCQVGQRGYVAARLLAEHGIEARNLDGGYKTYAAGRLNDVPQNHKKDDEAGAEATAASHSPSGQASASEIRLIDACGLQCPGPIMNVNETMKVMEEGERARILATDIGFVSDIRKWASKMGHSVEQVEVDKGRVDVLIRKGSSAAADGAIMIKGDAAAVTRQPVKDGTTMVVFSGDLDKLIASFIIASGAAAMGKPVTMFFTFWGLNALRKTGGPSVKKSGMDRLFGWMMPKGTTRLPLSKMNMGGIGARMIRSVMAKKNVESLESLMQGAVKSGVKLVACTMSMDIMGIKREELIDGLEYAGVASYLSDADDSGINLFV</sequence>
<keyword evidence="10" id="KW-1185">Reference proteome</keyword>
<reference evidence="9 10" key="1">
    <citation type="submission" date="2018-06" db="EMBL/GenBank/DDBJ databases">
        <title>Paenibacillus imtechensis sp. nov.</title>
        <authorList>
            <person name="Pinnaka A.K."/>
            <person name="Singh H."/>
            <person name="Kaur M."/>
        </authorList>
    </citation>
    <scope>NUCLEOTIDE SEQUENCE [LARGE SCALE GENOMIC DNA]</scope>
    <source>
        <strain evidence="9 10">SMB1</strain>
    </source>
</reference>
<dbReference type="InterPro" id="IPR036868">
    <property type="entry name" value="TusA-like_sf"/>
</dbReference>
<dbReference type="InterPro" id="IPR004099">
    <property type="entry name" value="Pyr_nucl-diS_OxRdtase_dimer"/>
</dbReference>
<dbReference type="SUPFAM" id="SSF55424">
    <property type="entry name" value="FAD/NAD-linked reductases, dimerisation (C-terminal) domain"/>
    <property type="match status" value="1"/>
</dbReference>
<dbReference type="InterPro" id="IPR036873">
    <property type="entry name" value="Rhodanese-like_dom_sf"/>
</dbReference>
<dbReference type="PROSITE" id="PS50206">
    <property type="entry name" value="RHODANESE_3"/>
    <property type="match status" value="1"/>
</dbReference>
<dbReference type="GO" id="GO:0016491">
    <property type="term" value="F:oxidoreductase activity"/>
    <property type="evidence" value="ECO:0007669"/>
    <property type="project" value="UniProtKB-KW"/>
</dbReference>
<evidence type="ECO:0000259" key="8">
    <source>
        <dbReference type="PROSITE" id="PS50206"/>
    </source>
</evidence>
<dbReference type="NCBIfam" id="NF010037">
    <property type="entry name" value="PRK13512.1"/>
    <property type="match status" value="1"/>
</dbReference>
<feature type="domain" description="Rhodanese" evidence="8">
    <location>
        <begin position="468"/>
        <end position="555"/>
    </location>
</feature>
<evidence type="ECO:0000256" key="5">
    <source>
        <dbReference type="ARBA" id="ARBA00023002"/>
    </source>
</evidence>
<evidence type="ECO:0000313" key="10">
    <source>
        <dbReference type="Proteomes" id="UP000249522"/>
    </source>
</evidence>
<dbReference type="PRINTS" id="PR00411">
    <property type="entry name" value="PNDRDTASEI"/>
</dbReference>
<dbReference type="InterPro" id="IPR036188">
    <property type="entry name" value="FAD/NAD-bd_sf"/>
</dbReference>
<evidence type="ECO:0000256" key="3">
    <source>
        <dbReference type="ARBA" id="ARBA00022630"/>
    </source>
</evidence>
<dbReference type="SUPFAM" id="SSF64307">
    <property type="entry name" value="SirA-like"/>
    <property type="match status" value="1"/>
</dbReference>
<keyword evidence="5" id="KW-0560">Oxidoreductase</keyword>
<proteinExistence type="inferred from homology"/>
<dbReference type="SMART" id="SM00450">
    <property type="entry name" value="RHOD"/>
    <property type="match status" value="1"/>
</dbReference>
<comment type="similarity">
    <text evidence="2">Belongs to the class-III pyridine nucleotide-disulfide oxidoreductase family.</text>
</comment>